<accession>A0A0A9BAN8</accession>
<organism evidence="1">
    <name type="scientific">Arundo donax</name>
    <name type="common">Giant reed</name>
    <name type="synonym">Donax arundinaceus</name>
    <dbReference type="NCBI Taxonomy" id="35708"/>
    <lineage>
        <taxon>Eukaryota</taxon>
        <taxon>Viridiplantae</taxon>
        <taxon>Streptophyta</taxon>
        <taxon>Embryophyta</taxon>
        <taxon>Tracheophyta</taxon>
        <taxon>Spermatophyta</taxon>
        <taxon>Magnoliopsida</taxon>
        <taxon>Liliopsida</taxon>
        <taxon>Poales</taxon>
        <taxon>Poaceae</taxon>
        <taxon>PACMAD clade</taxon>
        <taxon>Arundinoideae</taxon>
        <taxon>Arundineae</taxon>
        <taxon>Arundo</taxon>
    </lineage>
</organism>
<sequence length="42" mass="5054">MILVQIYIKNILNPEDRIWTPFRNYKFQTGLKVILLTGFREA</sequence>
<dbReference type="EMBL" id="GBRH01237494">
    <property type="protein sequence ID" value="JAD60401.1"/>
    <property type="molecule type" value="Transcribed_RNA"/>
</dbReference>
<reference evidence="1" key="2">
    <citation type="journal article" date="2015" name="Data Brief">
        <title>Shoot transcriptome of the giant reed, Arundo donax.</title>
        <authorList>
            <person name="Barrero R.A."/>
            <person name="Guerrero F.D."/>
            <person name="Moolhuijzen P."/>
            <person name="Goolsby J.A."/>
            <person name="Tidwell J."/>
            <person name="Bellgard S.E."/>
            <person name="Bellgard M.I."/>
        </authorList>
    </citation>
    <scope>NUCLEOTIDE SEQUENCE</scope>
    <source>
        <tissue evidence="1">Shoot tissue taken approximately 20 cm above the soil surface</tissue>
    </source>
</reference>
<protein>
    <submittedName>
        <fullName evidence="1">Uncharacterized protein</fullName>
    </submittedName>
</protein>
<reference evidence="1" key="1">
    <citation type="submission" date="2014-09" db="EMBL/GenBank/DDBJ databases">
        <authorList>
            <person name="Magalhaes I.L.F."/>
            <person name="Oliveira U."/>
            <person name="Santos F.R."/>
            <person name="Vidigal T.H.D.A."/>
            <person name="Brescovit A.D."/>
            <person name="Santos A.J."/>
        </authorList>
    </citation>
    <scope>NUCLEOTIDE SEQUENCE</scope>
    <source>
        <tissue evidence="1">Shoot tissue taken approximately 20 cm above the soil surface</tissue>
    </source>
</reference>
<name>A0A0A9BAN8_ARUDO</name>
<dbReference type="AlphaFoldDB" id="A0A0A9BAN8"/>
<evidence type="ECO:0000313" key="1">
    <source>
        <dbReference type="EMBL" id="JAD60401.1"/>
    </source>
</evidence>
<proteinExistence type="predicted"/>